<protein>
    <submittedName>
        <fullName evidence="2">CarboxypepD_reg-like domain-containing protein</fullName>
    </submittedName>
</protein>
<dbReference type="STRING" id="649333.SAMN04487989_106114"/>
<evidence type="ECO:0000313" key="3">
    <source>
        <dbReference type="Proteomes" id="UP000198705"/>
    </source>
</evidence>
<dbReference type="Proteomes" id="UP000198705">
    <property type="component" value="Unassembled WGS sequence"/>
</dbReference>
<evidence type="ECO:0000313" key="2">
    <source>
        <dbReference type="EMBL" id="SFN92370.1"/>
    </source>
</evidence>
<proteinExistence type="predicted"/>
<accession>A0A1I5CZE3</accession>
<dbReference type="InterPro" id="IPR041700">
    <property type="entry name" value="OMP_b-brl_3"/>
</dbReference>
<gene>
    <name evidence="2" type="ORF">SAMN04487989_106114</name>
</gene>
<sequence>MFFLRGSILQTVYIRFLKTNLKPSILNMKNLFFVLSFFTISVVFSQSRPIQISGKIISVDEQLPLESATVHLERLSDSTVITYTISDKEGLFVLEDRISDKSVKLHVSYVGYKTYTKTISLSNPMVRLETINLDVSNELDEVVIKSAAPITIKKDTLEFNVSSFKTKKDATVEDLLKELPGVEVDEDGKIKINGKEVNKILVNGKPFFGDDPTITTKNLTKELIEKIQVVDTKTKAEAFSGEEVDGENKTINLTIKEENNKGVFGRVAAGAGTDDRYEGAGMLNYFDNDRRISVLAGGNNINSPGFSFGEIRKMFGGGYSMSMSSNGSFTIDGRSFGGGEGITKSQNAGLNYADIIGEKTDVAADYFYSGSSSENKTASQRENILPDSRYFTNSVSSSYNDSDSHSANMGFDIEVDSTFLINIDPSFRYSKSTNSFNAAEESLNENQILTNNSTSNSYVENTGRNFRNNINITKKFGKKGAFIRVNLTNEINTRESEDFLTSLTNVYGEDVNNPNNPDFIIIDQIERDQLTNGTGDVTNFNSSINYRLPVVAEKLFLDFEYSYARDKSTDTKSTFDKDAQGEFTVFNEDLSTDFEYLDERITPGVSLSFRNKVWSSRIGFNYVFRTLGNTDLLRPELSIKKRFEATELNGYLRYKFSPKASFWSSYRLSNEPPRLSQLQAFQNVSDPLNTVVGNPDLEPSNSHRINLGFNAFDWQKRTGFYSYVGGNFTQNQVVTKTTIDANFVRTTTFANVDGNYQFYANMDYSKDVKIDSLRTVKMSVGVNGNLSRNINFNNDVQYASKVRSLSPEVGMRFTWKEVMEFRPRYSVSFTKNKYDLAEFEDREFLEHNLNIGTALFLPKKFEWRNDINFNYNPNVGPGFQKSAWFWNSTLAYSVLKDAGTVTLKVYDLLDQNTNARRTATQNYIQDSQSTVLEQYFMLSFSWKFNSLGSKGETDDDTFYWD</sequence>
<dbReference type="InterPro" id="IPR008969">
    <property type="entry name" value="CarboxyPept-like_regulatory"/>
</dbReference>
<dbReference type="EMBL" id="FOVN01000006">
    <property type="protein sequence ID" value="SFN92370.1"/>
    <property type="molecule type" value="Genomic_DNA"/>
</dbReference>
<organism evidence="2 3">
    <name type="scientific">Bizionia echini</name>
    <dbReference type="NCBI Taxonomy" id="649333"/>
    <lineage>
        <taxon>Bacteria</taxon>
        <taxon>Pseudomonadati</taxon>
        <taxon>Bacteroidota</taxon>
        <taxon>Flavobacteriia</taxon>
        <taxon>Flavobacteriales</taxon>
        <taxon>Flavobacteriaceae</taxon>
        <taxon>Bizionia</taxon>
    </lineage>
</organism>
<reference evidence="3" key="1">
    <citation type="submission" date="2016-10" db="EMBL/GenBank/DDBJ databases">
        <authorList>
            <person name="Varghese N."/>
            <person name="Submissions S."/>
        </authorList>
    </citation>
    <scope>NUCLEOTIDE SEQUENCE [LARGE SCALE GENOMIC DNA]</scope>
    <source>
        <strain evidence="3">DSM 23925</strain>
    </source>
</reference>
<dbReference type="Pfam" id="PF14905">
    <property type="entry name" value="OMP_b-brl_3"/>
    <property type="match status" value="1"/>
</dbReference>
<feature type="domain" description="Outer membrane protein beta-barrel" evidence="1">
    <location>
        <begin position="512"/>
        <end position="942"/>
    </location>
</feature>
<dbReference type="Pfam" id="PF13715">
    <property type="entry name" value="CarbopepD_reg_2"/>
    <property type="match status" value="1"/>
</dbReference>
<name>A0A1I5CZE3_9FLAO</name>
<keyword evidence="3" id="KW-1185">Reference proteome</keyword>
<evidence type="ECO:0000259" key="1">
    <source>
        <dbReference type="Pfam" id="PF14905"/>
    </source>
</evidence>
<dbReference type="SUPFAM" id="SSF56935">
    <property type="entry name" value="Porins"/>
    <property type="match status" value="1"/>
</dbReference>
<dbReference type="SUPFAM" id="SSF49464">
    <property type="entry name" value="Carboxypeptidase regulatory domain-like"/>
    <property type="match status" value="1"/>
</dbReference>
<dbReference type="AlphaFoldDB" id="A0A1I5CZE3"/>